<gene>
    <name evidence="1" type="ORF">SLEP1_g5510</name>
</gene>
<dbReference type="EMBL" id="BPVZ01000005">
    <property type="protein sequence ID" value="GKU91673.1"/>
    <property type="molecule type" value="Genomic_DNA"/>
</dbReference>
<name>A0AAV5HS77_9ROSI</name>
<protein>
    <submittedName>
        <fullName evidence="1">Uncharacterized protein</fullName>
    </submittedName>
</protein>
<dbReference type="Proteomes" id="UP001054252">
    <property type="component" value="Unassembled WGS sequence"/>
</dbReference>
<keyword evidence="2" id="KW-1185">Reference proteome</keyword>
<reference evidence="1 2" key="1">
    <citation type="journal article" date="2021" name="Commun. Biol.">
        <title>The genome of Shorea leprosula (Dipterocarpaceae) highlights the ecological relevance of drought in aseasonal tropical rainforests.</title>
        <authorList>
            <person name="Ng K.K.S."/>
            <person name="Kobayashi M.J."/>
            <person name="Fawcett J.A."/>
            <person name="Hatakeyama M."/>
            <person name="Paape T."/>
            <person name="Ng C.H."/>
            <person name="Ang C.C."/>
            <person name="Tnah L.H."/>
            <person name="Lee C.T."/>
            <person name="Nishiyama T."/>
            <person name="Sese J."/>
            <person name="O'Brien M.J."/>
            <person name="Copetti D."/>
            <person name="Mohd Noor M.I."/>
            <person name="Ong R.C."/>
            <person name="Putra M."/>
            <person name="Sireger I.Z."/>
            <person name="Indrioko S."/>
            <person name="Kosugi Y."/>
            <person name="Izuno A."/>
            <person name="Isagi Y."/>
            <person name="Lee S.L."/>
            <person name="Shimizu K.K."/>
        </authorList>
    </citation>
    <scope>NUCLEOTIDE SEQUENCE [LARGE SCALE GENOMIC DNA]</scope>
    <source>
        <strain evidence="1">214</strain>
    </source>
</reference>
<accession>A0AAV5HS77</accession>
<evidence type="ECO:0000313" key="1">
    <source>
        <dbReference type="EMBL" id="GKU91673.1"/>
    </source>
</evidence>
<organism evidence="1 2">
    <name type="scientific">Rubroshorea leprosula</name>
    <dbReference type="NCBI Taxonomy" id="152421"/>
    <lineage>
        <taxon>Eukaryota</taxon>
        <taxon>Viridiplantae</taxon>
        <taxon>Streptophyta</taxon>
        <taxon>Embryophyta</taxon>
        <taxon>Tracheophyta</taxon>
        <taxon>Spermatophyta</taxon>
        <taxon>Magnoliopsida</taxon>
        <taxon>eudicotyledons</taxon>
        <taxon>Gunneridae</taxon>
        <taxon>Pentapetalae</taxon>
        <taxon>rosids</taxon>
        <taxon>malvids</taxon>
        <taxon>Malvales</taxon>
        <taxon>Dipterocarpaceae</taxon>
        <taxon>Rubroshorea</taxon>
    </lineage>
</organism>
<proteinExistence type="predicted"/>
<dbReference type="AlphaFoldDB" id="A0AAV5HS77"/>
<sequence length="52" mass="5992">MIQSFFIMMMIVDWSVIVCRRSILGILMQMPGYSCSYLYVYENLDDAASANT</sequence>
<evidence type="ECO:0000313" key="2">
    <source>
        <dbReference type="Proteomes" id="UP001054252"/>
    </source>
</evidence>
<comment type="caution">
    <text evidence="1">The sequence shown here is derived from an EMBL/GenBank/DDBJ whole genome shotgun (WGS) entry which is preliminary data.</text>
</comment>